<protein>
    <recommendedName>
        <fullName evidence="4">Secreted protein</fullName>
    </recommendedName>
</protein>
<keyword evidence="1" id="KW-0812">Transmembrane</keyword>
<evidence type="ECO:0000256" key="2">
    <source>
        <dbReference type="SAM" id="SignalP"/>
    </source>
</evidence>
<evidence type="ECO:0000256" key="1">
    <source>
        <dbReference type="SAM" id="Phobius"/>
    </source>
</evidence>
<dbReference type="AlphaFoldDB" id="A0A224XRS5"/>
<proteinExistence type="predicted"/>
<feature type="transmembrane region" description="Helical" evidence="1">
    <location>
        <begin position="35"/>
        <end position="57"/>
    </location>
</feature>
<keyword evidence="1" id="KW-0472">Membrane</keyword>
<evidence type="ECO:0000313" key="3">
    <source>
        <dbReference type="EMBL" id="JAW15197.1"/>
    </source>
</evidence>
<dbReference type="EMBL" id="GFTR01001229">
    <property type="protein sequence ID" value="JAW15197.1"/>
    <property type="molecule type" value="Transcribed_RNA"/>
</dbReference>
<organism evidence="3">
    <name type="scientific">Panstrongylus lignarius</name>
    <dbReference type="NCBI Taxonomy" id="156445"/>
    <lineage>
        <taxon>Eukaryota</taxon>
        <taxon>Metazoa</taxon>
        <taxon>Ecdysozoa</taxon>
        <taxon>Arthropoda</taxon>
        <taxon>Hexapoda</taxon>
        <taxon>Insecta</taxon>
        <taxon>Pterygota</taxon>
        <taxon>Neoptera</taxon>
        <taxon>Paraneoptera</taxon>
        <taxon>Hemiptera</taxon>
        <taxon>Heteroptera</taxon>
        <taxon>Panheteroptera</taxon>
        <taxon>Cimicomorpha</taxon>
        <taxon>Reduviidae</taxon>
        <taxon>Triatominae</taxon>
        <taxon>Panstrongylus</taxon>
    </lineage>
</organism>
<feature type="signal peptide" evidence="2">
    <location>
        <begin position="1"/>
        <end position="19"/>
    </location>
</feature>
<reference evidence="3" key="1">
    <citation type="journal article" date="2018" name="PLoS Negl. Trop. Dis.">
        <title>An insight into the salivary gland and fat body transcriptome of Panstrongylus lignarius (Hemiptera: Heteroptera), the main vector of Chagas disease in Peru.</title>
        <authorList>
            <person name="Nevoa J.C."/>
            <person name="Mendes M.T."/>
            <person name="da Silva M.V."/>
            <person name="Soares S.C."/>
            <person name="Oliveira C.J.F."/>
            <person name="Ribeiro J.M.C."/>
        </authorList>
    </citation>
    <scope>NUCLEOTIDE SEQUENCE</scope>
</reference>
<accession>A0A224XRS5</accession>
<keyword evidence="2" id="KW-0732">Signal</keyword>
<feature type="chain" id="PRO_5013279542" description="Secreted protein" evidence="2">
    <location>
        <begin position="20"/>
        <end position="89"/>
    </location>
</feature>
<name>A0A224XRS5_9HEMI</name>
<evidence type="ECO:0008006" key="4">
    <source>
        <dbReference type="Google" id="ProtNLM"/>
    </source>
</evidence>
<sequence>MVVLVLHCLSLEIISLVTSTSKSNITFRSDPSWISSWLLIVVLFLAKRLALIAAIFSTDIASESDLMLSTVTEASFGASRRAANCCFTR</sequence>
<keyword evidence="1" id="KW-1133">Transmembrane helix</keyword>